<dbReference type="FunFam" id="2.10.25.10:FF:000034">
    <property type="entry name" value="Laminin subunit alpha 3"/>
    <property type="match status" value="1"/>
</dbReference>
<evidence type="ECO:0000259" key="12">
    <source>
        <dbReference type="PROSITE" id="PS50027"/>
    </source>
</evidence>
<feature type="disulfide bond" evidence="10">
    <location>
        <begin position="81"/>
        <end position="98"/>
    </location>
</feature>
<keyword evidence="2" id="KW-0964">Secreted</keyword>
<dbReference type="Gene3D" id="2.10.25.10">
    <property type="entry name" value="Laminin"/>
    <property type="match status" value="1"/>
</dbReference>
<protein>
    <submittedName>
        <fullName evidence="13">Laminin EGF-like protein</fullName>
    </submittedName>
</protein>
<evidence type="ECO:0000256" key="3">
    <source>
        <dbReference type="ARBA" id="ARBA00022530"/>
    </source>
</evidence>
<evidence type="ECO:0000313" key="14">
    <source>
        <dbReference type="Proteomes" id="UP000054495"/>
    </source>
</evidence>
<evidence type="ECO:0000256" key="7">
    <source>
        <dbReference type="ARBA" id="ARBA00023157"/>
    </source>
</evidence>
<evidence type="ECO:0000256" key="8">
    <source>
        <dbReference type="ARBA" id="ARBA00023180"/>
    </source>
</evidence>
<dbReference type="AlphaFoldDB" id="A0A0D6LZW0"/>
<proteinExistence type="predicted"/>
<keyword evidence="8" id="KW-0325">Glycoprotein</keyword>
<dbReference type="PROSITE" id="PS50027">
    <property type="entry name" value="EGF_LAM_2"/>
    <property type="match status" value="1"/>
</dbReference>
<feature type="disulfide bond" evidence="10">
    <location>
        <begin position="100"/>
        <end position="109"/>
    </location>
</feature>
<feature type="region of interest" description="Disordered" evidence="11">
    <location>
        <begin position="1"/>
        <end position="21"/>
    </location>
</feature>
<dbReference type="CDD" id="cd00055">
    <property type="entry name" value="EGF_Lam"/>
    <property type="match status" value="1"/>
</dbReference>
<dbReference type="Gene3D" id="2.170.300.10">
    <property type="entry name" value="Tie2 ligand-binding domain superfamily"/>
    <property type="match status" value="1"/>
</dbReference>
<evidence type="ECO:0000256" key="11">
    <source>
        <dbReference type="SAM" id="MobiDB-lite"/>
    </source>
</evidence>
<dbReference type="InterPro" id="IPR050440">
    <property type="entry name" value="Laminin/Netrin_ECM"/>
</dbReference>
<dbReference type="SMART" id="SM00180">
    <property type="entry name" value="EGF_Lam"/>
    <property type="match status" value="1"/>
</dbReference>
<feature type="domain" description="Laminin EGF-like" evidence="12">
    <location>
        <begin position="79"/>
        <end position="132"/>
    </location>
</feature>
<dbReference type="EMBL" id="KE124893">
    <property type="protein sequence ID" value="EPB75641.1"/>
    <property type="molecule type" value="Genomic_DNA"/>
</dbReference>
<keyword evidence="6" id="KW-0084">Basement membrane</keyword>
<keyword evidence="9 10" id="KW-0424">Laminin EGF-like domain</keyword>
<evidence type="ECO:0000256" key="2">
    <source>
        <dbReference type="ARBA" id="ARBA00022525"/>
    </source>
</evidence>
<evidence type="ECO:0000256" key="5">
    <source>
        <dbReference type="ARBA" id="ARBA00022737"/>
    </source>
</evidence>
<gene>
    <name evidence="13" type="ORF">ANCCEY_05277</name>
</gene>
<dbReference type="GO" id="GO:0005604">
    <property type="term" value="C:basement membrane"/>
    <property type="evidence" value="ECO:0007669"/>
    <property type="project" value="UniProtKB-SubCell"/>
</dbReference>
<evidence type="ECO:0000256" key="9">
    <source>
        <dbReference type="ARBA" id="ARBA00023292"/>
    </source>
</evidence>
<feature type="compositionally biased region" description="Basic and acidic residues" evidence="11">
    <location>
        <begin position="10"/>
        <end position="19"/>
    </location>
</feature>
<sequence>MANARASPVSEERSVRHASQDSPMLRLDAKSVTAIQSGQKVAFVIHTLDNACAKMDLLAKNVISVTLDTMDIRTARVKCNCMGAGAKALECDAATGQCPCYANFTARTCDKCAVGFYDYPNCKGERCDRCKPNFYNFPACEECNCHPAGVTLDFAGCDKVSGYLAVSLAVRLTASKLIVDAVESVSTFRYNLESCAHVERMLTEEFAISVSQRSGIFSIITLTDA</sequence>
<dbReference type="PANTHER" id="PTHR10574">
    <property type="entry name" value="NETRIN/LAMININ-RELATED"/>
    <property type="match status" value="1"/>
</dbReference>
<dbReference type="GO" id="GO:0009888">
    <property type="term" value="P:tissue development"/>
    <property type="evidence" value="ECO:0007669"/>
    <property type="project" value="TreeGrafter"/>
</dbReference>
<accession>A0A0D6LZW0</accession>
<organism evidence="13 14">
    <name type="scientific">Ancylostoma ceylanicum</name>
    <dbReference type="NCBI Taxonomy" id="53326"/>
    <lineage>
        <taxon>Eukaryota</taxon>
        <taxon>Metazoa</taxon>
        <taxon>Ecdysozoa</taxon>
        <taxon>Nematoda</taxon>
        <taxon>Chromadorea</taxon>
        <taxon>Rhabditida</taxon>
        <taxon>Rhabditina</taxon>
        <taxon>Rhabditomorpha</taxon>
        <taxon>Strongyloidea</taxon>
        <taxon>Ancylostomatidae</taxon>
        <taxon>Ancylostomatinae</taxon>
        <taxon>Ancylostoma</taxon>
    </lineage>
</organism>
<dbReference type="Proteomes" id="UP000054495">
    <property type="component" value="Unassembled WGS sequence"/>
</dbReference>
<reference evidence="13 14" key="1">
    <citation type="submission" date="2013-05" db="EMBL/GenBank/DDBJ databases">
        <title>Draft genome of the parasitic nematode Anyclostoma ceylanicum.</title>
        <authorList>
            <person name="Mitreva M."/>
        </authorList>
    </citation>
    <scope>NUCLEOTIDE SEQUENCE [LARGE SCALE GENOMIC DNA]</scope>
</reference>
<keyword evidence="4" id="KW-0732">Signal</keyword>
<evidence type="ECO:0000313" key="13">
    <source>
        <dbReference type="EMBL" id="EPB75641.1"/>
    </source>
</evidence>
<keyword evidence="14" id="KW-1185">Reference proteome</keyword>
<dbReference type="PANTHER" id="PTHR10574:SF406">
    <property type="entry name" value="LAMININ SUBUNIT ALPHA 5"/>
    <property type="match status" value="1"/>
</dbReference>
<feature type="disulfide bond" evidence="10">
    <location>
        <begin position="79"/>
        <end position="91"/>
    </location>
</feature>
<evidence type="ECO:0000256" key="4">
    <source>
        <dbReference type="ARBA" id="ARBA00022729"/>
    </source>
</evidence>
<keyword evidence="7 10" id="KW-1015">Disulfide bond</keyword>
<name>A0A0D6LZW0_9BILA</name>
<dbReference type="GO" id="GO:0009887">
    <property type="term" value="P:animal organ morphogenesis"/>
    <property type="evidence" value="ECO:0007669"/>
    <property type="project" value="TreeGrafter"/>
</dbReference>
<dbReference type="Pfam" id="PF00053">
    <property type="entry name" value="EGF_laminin"/>
    <property type="match status" value="1"/>
</dbReference>
<evidence type="ECO:0000256" key="6">
    <source>
        <dbReference type="ARBA" id="ARBA00022869"/>
    </source>
</evidence>
<comment type="caution">
    <text evidence="10">Lacks conserved residue(s) required for the propagation of feature annotation.</text>
</comment>
<dbReference type="SUPFAM" id="SSF57196">
    <property type="entry name" value="EGF/Laminin"/>
    <property type="match status" value="1"/>
</dbReference>
<evidence type="ECO:0000256" key="10">
    <source>
        <dbReference type="PROSITE-ProRule" id="PRU00460"/>
    </source>
</evidence>
<keyword evidence="3" id="KW-0272">Extracellular matrix</keyword>
<keyword evidence="5" id="KW-0677">Repeat</keyword>
<evidence type="ECO:0000256" key="1">
    <source>
        <dbReference type="ARBA" id="ARBA00004302"/>
    </source>
</evidence>
<comment type="subcellular location">
    <subcellularLocation>
        <location evidence="1">Secreted</location>
        <location evidence="1">Extracellular space</location>
        <location evidence="1">Extracellular matrix</location>
        <location evidence="1">Basement membrane</location>
    </subcellularLocation>
</comment>
<dbReference type="InterPro" id="IPR002049">
    <property type="entry name" value="LE_dom"/>
</dbReference>